<evidence type="ECO:0000313" key="3">
    <source>
        <dbReference type="EMBL" id="OJF94540.1"/>
    </source>
</evidence>
<evidence type="ECO:0000256" key="1">
    <source>
        <dbReference type="ARBA" id="ARBA00008270"/>
    </source>
</evidence>
<dbReference type="SUPFAM" id="SSF54506">
    <property type="entry name" value="Diaminopimelate epimerase-like"/>
    <property type="match status" value="1"/>
</dbReference>
<dbReference type="OrthoDB" id="9788221at2"/>
<dbReference type="GO" id="GO:0005737">
    <property type="term" value="C:cytoplasm"/>
    <property type="evidence" value="ECO:0007669"/>
    <property type="project" value="TreeGrafter"/>
</dbReference>
<evidence type="ECO:0000313" key="4">
    <source>
        <dbReference type="Proteomes" id="UP000182661"/>
    </source>
</evidence>
<dbReference type="PIRSF" id="PIRSF016184">
    <property type="entry name" value="PhzC_PhzF"/>
    <property type="match status" value="1"/>
</dbReference>
<dbReference type="GO" id="GO:0016853">
    <property type="term" value="F:isomerase activity"/>
    <property type="evidence" value="ECO:0007669"/>
    <property type="project" value="TreeGrafter"/>
</dbReference>
<dbReference type="PANTHER" id="PTHR13774">
    <property type="entry name" value="PHENAZINE BIOSYNTHESIS PROTEIN"/>
    <property type="match status" value="1"/>
</dbReference>
<protein>
    <submittedName>
        <fullName evidence="3">PhzF family phenazine biosynthesis protein</fullName>
    </submittedName>
</protein>
<dbReference type="AlphaFoldDB" id="A0A657LPU0"/>
<gene>
    <name evidence="3" type="ORF">AX760_20055</name>
</gene>
<reference evidence="3 4" key="1">
    <citation type="submission" date="2016-02" db="EMBL/GenBank/DDBJ databases">
        <title>Genome sequencing of a beta-galactosidase producing bacteria Rhizobium sp. 59.</title>
        <authorList>
            <person name="Wang D."/>
            <person name="Kot W."/>
            <person name="Qin Y."/>
            <person name="Hansen L."/>
            <person name="Naqvi K."/>
            <person name="Rensing C."/>
        </authorList>
    </citation>
    <scope>NUCLEOTIDE SEQUENCE [LARGE SCALE GENOMIC DNA]</scope>
    <source>
        <strain evidence="3 4">59</strain>
    </source>
</reference>
<organism evidence="3 4">
    <name type="scientific">Pararhizobium antarcticum</name>
    <dbReference type="NCBI Taxonomy" id="1798805"/>
    <lineage>
        <taxon>Bacteria</taxon>
        <taxon>Pseudomonadati</taxon>
        <taxon>Pseudomonadota</taxon>
        <taxon>Alphaproteobacteria</taxon>
        <taxon>Hyphomicrobiales</taxon>
        <taxon>Rhizobiaceae</taxon>
        <taxon>Rhizobium/Agrobacterium group</taxon>
        <taxon>Pararhizobium</taxon>
    </lineage>
</organism>
<dbReference type="RefSeq" id="WP_071834083.1">
    <property type="nucleotide sequence ID" value="NZ_LSRP01000097.1"/>
</dbReference>
<comment type="caution">
    <text evidence="3">The sequence shown here is derived from an EMBL/GenBank/DDBJ whole genome shotgun (WGS) entry which is preliminary data.</text>
</comment>
<feature type="active site" evidence="2">
    <location>
        <position position="51"/>
    </location>
</feature>
<dbReference type="Proteomes" id="UP000182661">
    <property type="component" value="Unassembled WGS sequence"/>
</dbReference>
<comment type="similarity">
    <text evidence="1">Belongs to the PhzF family.</text>
</comment>
<evidence type="ECO:0000256" key="2">
    <source>
        <dbReference type="PIRSR" id="PIRSR016184-1"/>
    </source>
</evidence>
<dbReference type="Gene3D" id="3.10.310.10">
    <property type="entry name" value="Diaminopimelate Epimerase, Chain A, domain 1"/>
    <property type="match status" value="2"/>
</dbReference>
<dbReference type="PANTHER" id="PTHR13774:SF32">
    <property type="entry name" value="ANTISENSE-ENHANCING SEQUENCE 1"/>
    <property type="match status" value="1"/>
</dbReference>
<proteinExistence type="inferred from homology"/>
<sequence length="315" mass="33540">MPDIAPSVTYVTVDVFTHERFSGNQLAVIPDASGLTDAQMQQIAAEFRYSEVTFVLPPENPENSARVRIFTPTMEVPFAGHPNVGTAFVLGNRPDIFGKTVAHKLRFEETAGLVEAELVRNADGRVTGAGISAPQGLTVGSEVAAETIAACADLETGDITVETHHPMIVSVGLPFAIAQVKNLDILARACPNKTAFAAADQTYTPAEEQFALFLYVSNPQKPWQFRARMFAPLDNVIEDPATGSASGALAAYLVSLEPESDGTYDIVVEQGVEMGRRSLISVRVVKAAGQIETVRISGDCVAVMQGVIALSFAAS</sequence>
<dbReference type="Pfam" id="PF02567">
    <property type="entry name" value="PhzC-PhzF"/>
    <property type="match status" value="1"/>
</dbReference>
<keyword evidence="4" id="KW-1185">Reference proteome</keyword>
<dbReference type="EMBL" id="LSRP01000097">
    <property type="protein sequence ID" value="OJF94540.1"/>
    <property type="molecule type" value="Genomic_DNA"/>
</dbReference>
<dbReference type="InterPro" id="IPR003719">
    <property type="entry name" value="Phenazine_PhzF-like"/>
</dbReference>
<name>A0A657LPU0_9HYPH</name>
<accession>A0A657LPU0</accession>
<dbReference type="NCBIfam" id="TIGR00654">
    <property type="entry name" value="PhzF_family"/>
    <property type="match status" value="1"/>
</dbReference>